<gene>
    <name evidence="5" type="ORF">ACFFGN_25235</name>
</gene>
<keyword evidence="6" id="KW-1185">Reference proteome</keyword>
<feature type="active site" description="Proton acceptor" evidence="3">
    <location>
        <position position="70"/>
    </location>
</feature>
<dbReference type="Gene3D" id="3.90.950.10">
    <property type="match status" value="1"/>
</dbReference>
<comment type="similarity">
    <text evidence="3">Belongs to the Maf family.</text>
</comment>
<keyword evidence="3" id="KW-0963">Cytoplasm</keyword>
<dbReference type="PANTHER" id="PTHR43213:SF5">
    <property type="entry name" value="BIFUNCTIONAL DTTP_UTP PYROPHOSPHATASE_METHYLTRANSFERASE PROTEIN-RELATED"/>
    <property type="match status" value="1"/>
</dbReference>
<dbReference type="Proteomes" id="UP001589890">
    <property type="component" value="Unassembled WGS sequence"/>
</dbReference>
<dbReference type="PANTHER" id="PTHR43213">
    <property type="entry name" value="BIFUNCTIONAL DTTP/UTP PYROPHOSPHATASE/METHYLTRANSFERASE PROTEIN-RELATED"/>
    <property type="match status" value="1"/>
</dbReference>
<comment type="cofactor">
    <cofactor evidence="1 3">
        <name>a divalent metal cation</name>
        <dbReference type="ChEBI" id="CHEBI:60240"/>
    </cofactor>
</comment>
<dbReference type="Pfam" id="PF08241">
    <property type="entry name" value="Methyltransf_11"/>
    <property type="match status" value="1"/>
</dbReference>
<keyword evidence="2 3" id="KW-0378">Hydrolase</keyword>
<sequence>MTRFILASASPARLQTLRNAGVEPEVIVSGVDEDHVTAPSPGELARTLAVLKARAVVSELDGHATVLGCDSVLEIDGVAYGKPGTPDEARARLRAMSGGSGVLHTGHCLFDTSSRIELRELASTKVFFATLTDEEIEAYVGTGEPLAVAGSFTVDGLGGAFVEGIEGDHHNVVGISLPLVRRMLAQVGISWTSLWKTPFEYDEAVADRYDDTRGGAERAQAAAAAVHQLLGKPGRVLDLAIGTGIVAAELAAQGHLVHGVDLSAAMLQRASVRLPGHVAQADAGSLPIADLRCDAVTAVWLLHLVDDSDALLAEAARVLKPGGLFVTTVDKTESSRVARGNPPNRVRAQDSLAYLVSRAPLHGLTLESATTFPGPGDTTYPLVAFRRTL</sequence>
<comment type="catalytic activity">
    <reaction evidence="3">
        <text>a 2'-deoxyribonucleoside 5'-triphosphate + H2O = a 2'-deoxyribonucleoside 5'-phosphate + diphosphate + H(+)</text>
        <dbReference type="Rhea" id="RHEA:44644"/>
        <dbReference type="ChEBI" id="CHEBI:15377"/>
        <dbReference type="ChEBI" id="CHEBI:15378"/>
        <dbReference type="ChEBI" id="CHEBI:33019"/>
        <dbReference type="ChEBI" id="CHEBI:61560"/>
        <dbReference type="ChEBI" id="CHEBI:65317"/>
        <dbReference type="EC" id="3.6.1.9"/>
    </reaction>
</comment>
<dbReference type="NCBIfam" id="TIGR00172">
    <property type="entry name" value="maf"/>
    <property type="match status" value="1"/>
</dbReference>
<dbReference type="HAMAP" id="MF_00528">
    <property type="entry name" value="Maf"/>
    <property type="match status" value="1"/>
</dbReference>
<dbReference type="InterPro" id="IPR029063">
    <property type="entry name" value="SAM-dependent_MTases_sf"/>
</dbReference>
<dbReference type="EMBL" id="JBHLTC010000032">
    <property type="protein sequence ID" value="MFC0627404.1"/>
    <property type="molecule type" value="Genomic_DNA"/>
</dbReference>
<feature type="domain" description="Methyltransferase type 11" evidence="4">
    <location>
        <begin position="237"/>
        <end position="326"/>
    </location>
</feature>
<evidence type="ECO:0000256" key="2">
    <source>
        <dbReference type="ARBA" id="ARBA00022801"/>
    </source>
</evidence>
<evidence type="ECO:0000256" key="3">
    <source>
        <dbReference type="HAMAP-Rule" id="MF_00528"/>
    </source>
</evidence>
<dbReference type="Gene3D" id="3.40.50.150">
    <property type="entry name" value="Vaccinia Virus protein VP39"/>
    <property type="match status" value="1"/>
</dbReference>
<evidence type="ECO:0000313" key="6">
    <source>
        <dbReference type="Proteomes" id="UP001589890"/>
    </source>
</evidence>
<name>A0ABV6QRZ3_9ACTN</name>
<comment type="function">
    <text evidence="3">Nucleoside triphosphate pyrophosphatase. May have a dual role in cell division arrest and in preventing the incorporation of modified nucleotides into cellular nucleic acids.</text>
</comment>
<dbReference type="CDD" id="cd02440">
    <property type="entry name" value="AdoMet_MTases"/>
    <property type="match status" value="1"/>
</dbReference>
<comment type="caution">
    <text evidence="3">Lacks conserved residue(s) required for the propagation of feature annotation.</text>
</comment>
<comment type="caution">
    <text evidence="5">The sequence shown here is derived from an EMBL/GenBank/DDBJ whole genome shotgun (WGS) entry which is preliminary data.</text>
</comment>
<dbReference type="InterPro" id="IPR029001">
    <property type="entry name" value="ITPase-like_fam"/>
</dbReference>
<evidence type="ECO:0000259" key="4">
    <source>
        <dbReference type="Pfam" id="PF08241"/>
    </source>
</evidence>
<dbReference type="Pfam" id="PF02545">
    <property type="entry name" value="Maf"/>
    <property type="match status" value="1"/>
</dbReference>
<accession>A0ABV6QRZ3</accession>
<organism evidence="5 6">
    <name type="scientific">Kribbella deserti</name>
    <dbReference type="NCBI Taxonomy" id="1926257"/>
    <lineage>
        <taxon>Bacteria</taxon>
        <taxon>Bacillati</taxon>
        <taxon>Actinomycetota</taxon>
        <taxon>Actinomycetes</taxon>
        <taxon>Propionibacteriales</taxon>
        <taxon>Kribbellaceae</taxon>
        <taxon>Kribbella</taxon>
    </lineage>
</organism>
<evidence type="ECO:0000313" key="5">
    <source>
        <dbReference type="EMBL" id="MFC0627404.1"/>
    </source>
</evidence>
<proteinExistence type="inferred from homology"/>
<dbReference type="InterPro" id="IPR003697">
    <property type="entry name" value="Maf-like"/>
</dbReference>
<dbReference type="SUPFAM" id="SSF52972">
    <property type="entry name" value="ITPase-like"/>
    <property type="match status" value="1"/>
</dbReference>
<protein>
    <recommendedName>
        <fullName evidence="3">Nucleoside triphosphate pyrophosphatase</fullName>
        <ecNumber evidence="3">3.6.1.9</ecNumber>
    </recommendedName>
    <alternativeName>
        <fullName evidence="3">Nucleotide pyrophosphatase</fullName>
        <shortName evidence="3">Nucleotide PPase</shortName>
    </alternativeName>
</protein>
<keyword evidence="3" id="KW-0546">Nucleotide metabolism</keyword>
<dbReference type="EC" id="3.6.1.9" evidence="3"/>
<dbReference type="RefSeq" id="WP_380052082.1">
    <property type="nucleotide sequence ID" value="NZ_JBHLTC010000032.1"/>
</dbReference>
<comment type="catalytic activity">
    <reaction evidence="3">
        <text>a ribonucleoside 5'-triphosphate + H2O = a ribonucleoside 5'-phosphate + diphosphate + H(+)</text>
        <dbReference type="Rhea" id="RHEA:23996"/>
        <dbReference type="ChEBI" id="CHEBI:15377"/>
        <dbReference type="ChEBI" id="CHEBI:15378"/>
        <dbReference type="ChEBI" id="CHEBI:33019"/>
        <dbReference type="ChEBI" id="CHEBI:58043"/>
        <dbReference type="ChEBI" id="CHEBI:61557"/>
        <dbReference type="EC" id="3.6.1.9"/>
    </reaction>
</comment>
<evidence type="ECO:0000256" key="1">
    <source>
        <dbReference type="ARBA" id="ARBA00001968"/>
    </source>
</evidence>
<comment type="subcellular location">
    <subcellularLocation>
        <location evidence="3">Cytoplasm</location>
    </subcellularLocation>
</comment>
<dbReference type="SUPFAM" id="SSF53335">
    <property type="entry name" value="S-adenosyl-L-methionine-dependent methyltransferases"/>
    <property type="match status" value="1"/>
</dbReference>
<dbReference type="InterPro" id="IPR013216">
    <property type="entry name" value="Methyltransf_11"/>
</dbReference>
<reference evidence="5 6" key="1">
    <citation type="submission" date="2024-09" db="EMBL/GenBank/DDBJ databases">
        <authorList>
            <person name="Sun Q."/>
            <person name="Mori K."/>
        </authorList>
    </citation>
    <scope>NUCLEOTIDE SEQUENCE [LARGE SCALE GENOMIC DNA]</scope>
    <source>
        <strain evidence="5 6">CGMCC 1.15906</strain>
    </source>
</reference>
<dbReference type="CDD" id="cd00555">
    <property type="entry name" value="Maf"/>
    <property type="match status" value="1"/>
</dbReference>